<comment type="caution">
    <text evidence="2">The sequence shown here is derived from an EMBL/GenBank/DDBJ whole genome shotgun (WGS) entry which is preliminary data.</text>
</comment>
<proteinExistence type="predicted"/>
<evidence type="ECO:0000313" key="2">
    <source>
        <dbReference type="EMBL" id="MEQ2289231.1"/>
    </source>
</evidence>
<keyword evidence="1" id="KW-0732">Signal</keyword>
<reference evidence="2 3" key="1">
    <citation type="submission" date="2021-06" db="EMBL/GenBank/DDBJ databases">
        <authorList>
            <person name="Palmer J.M."/>
        </authorList>
    </citation>
    <scope>NUCLEOTIDE SEQUENCE [LARGE SCALE GENOMIC DNA]</scope>
    <source>
        <strain evidence="2 3">AS_MEX2019</strain>
        <tissue evidence="2">Muscle</tissue>
    </source>
</reference>
<feature type="signal peptide" evidence="1">
    <location>
        <begin position="1"/>
        <end position="17"/>
    </location>
</feature>
<accession>A0ABV0Y6R1</accession>
<protein>
    <submittedName>
        <fullName evidence="2">Uncharacterized protein</fullName>
    </submittedName>
</protein>
<dbReference type="Proteomes" id="UP001469553">
    <property type="component" value="Unassembled WGS sequence"/>
</dbReference>
<name>A0ABV0Y6R1_9TELE</name>
<evidence type="ECO:0000313" key="3">
    <source>
        <dbReference type="Proteomes" id="UP001469553"/>
    </source>
</evidence>
<gene>
    <name evidence="2" type="ORF">AMECASPLE_030852</name>
</gene>
<dbReference type="EMBL" id="JAHRIP010022553">
    <property type="protein sequence ID" value="MEQ2289231.1"/>
    <property type="molecule type" value="Genomic_DNA"/>
</dbReference>
<keyword evidence="3" id="KW-1185">Reference proteome</keyword>
<sequence>MLILLVTLFSAFFGASAGLLQEKACYGSKVKLPDNINRPLNKGLLYFTPSNGGERKILMEDGKVSSLLVL</sequence>
<organism evidence="2 3">
    <name type="scientific">Ameca splendens</name>
    <dbReference type="NCBI Taxonomy" id="208324"/>
    <lineage>
        <taxon>Eukaryota</taxon>
        <taxon>Metazoa</taxon>
        <taxon>Chordata</taxon>
        <taxon>Craniata</taxon>
        <taxon>Vertebrata</taxon>
        <taxon>Euteleostomi</taxon>
        <taxon>Actinopterygii</taxon>
        <taxon>Neopterygii</taxon>
        <taxon>Teleostei</taxon>
        <taxon>Neoteleostei</taxon>
        <taxon>Acanthomorphata</taxon>
        <taxon>Ovalentaria</taxon>
        <taxon>Atherinomorphae</taxon>
        <taxon>Cyprinodontiformes</taxon>
        <taxon>Goodeidae</taxon>
        <taxon>Ameca</taxon>
    </lineage>
</organism>
<feature type="chain" id="PRO_5045492691" evidence="1">
    <location>
        <begin position="18"/>
        <end position="70"/>
    </location>
</feature>
<evidence type="ECO:0000256" key="1">
    <source>
        <dbReference type="SAM" id="SignalP"/>
    </source>
</evidence>